<evidence type="ECO:0000313" key="2">
    <source>
        <dbReference type="Proteomes" id="UP000244908"/>
    </source>
</evidence>
<name>A0A2Y9TY18_9GAMM</name>
<accession>A0A2Y9TY18</accession>
<keyword evidence="2" id="KW-1185">Reference proteome</keyword>
<reference evidence="1 2" key="1">
    <citation type="journal article" date="2019" name="Int. J. Syst. Evol. Microbiol.">
        <title>Limnobaculum parvum gen. nov., sp. nov., isolated from a freshwater lake.</title>
        <authorList>
            <person name="Baek C."/>
            <person name="Shin S.K."/>
            <person name="Yi H."/>
        </authorList>
    </citation>
    <scope>NUCLEOTIDE SEQUENCE [LARGE SCALE GENOMIC DNA]</scope>
    <source>
        <strain evidence="1 2">HYN0051</strain>
    </source>
</reference>
<organism evidence="1 2">
    <name type="scientific">Limnobaculum parvum</name>
    <dbReference type="NCBI Taxonomy" id="2172103"/>
    <lineage>
        <taxon>Bacteria</taxon>
        <taxon>Pseudomonadati</taxon>
        <taxon>Pseudomonadota</taxon>
        <taxon>Gammaproteobacteria</taxon>
        <taxon>Enterobacterales</taxon>
        <taxon>Budviciaceae</taxon>
        <taxon>Limnobaculum</taxon>
    </lineage>
</organism>
<dbReference type="OrthoDB" id="6636557at2"/>
<protein>
    <submittedName>
        <fullName evidence="1">Uncharacterized protein</fullName>
    </submittedName>
</protein>
<proteinExistence type="predicted"/>
<evidence type="ECO:0000313" key="1">
    <source>
        <dbReference type="EMBL" id="AWH88633.1"/>
    </source>
</evidence>
<gene>
    <name evidence="1" type="ORF">HYN51_08700</name>
</gene>
<dbReference type="Proteomes" id="UP000244908">
    <property type="component" value="Chromosome"/>
</dbReference>
<dbReference type="RefSeq" id="WP_108900691.1">
    <property type="nucleotide sequence ID" value="NZ_CP029185.2"/>
</dbReference>
<sequence length="128" mass="14661">MIIHIDFPNNLITGSLTKQKNIPCTIRVSDRFEIIFSVVFPQTVGTVLLWDRKLLEERAIARAGGTYTHDEPALITLGEKTENSYEVVDLFVFYNDFGWCPVINNSKYAIPTKFWDSDDEDPDYVPKA</sequence>
<dbReference type="EMBL" id="CP029185">
    <property type="protein sequence ID" value="AWH88633.1"/>
    <property type="molecule type" value="Genomic_DNA"/>
</dbReference>
<dbReference type="AlphaFoldDB" id="A0A2Y9TY18"/>
<dbReference type="KEGG" id="lpv:HYN51_08700"/>